<reference evidence="20" key="2">
    <citation type="submission" date="2020-09" db="EMBL/GenBank/DDBJ databases">
        <authorList>
            <person name="Sun Q."/>
            <person name="Ohkuma M."/>
        </authorList>
    </citation>
    <scope>NUCLEOTIDE SEQUENCE</scope>
    <source>
        <strain evidence="20">JCM 10088</strain>
    </source>
</reference>
<keyword evidence="13" id="KW-1015">Disulfide bond</keyword>
<protein>
    <recommendedName>
        <fullName evidence="5">Mercuric reductase</fullName>
        <ecNumber evidence="4">1.16.1.1</ecNumber>
    </recommendedName>
    <alternativeName>
        <fullName evidence="15">Hg(II) reductase</fullName>
    </alternativeName>
</protein>
<evidence type="ECO:0000256" key="10">
    <source>
        <dbReference type="ARBA" id="ARBA00022857"/>
    </source>
</evidence>
<dbReference type="EC" id="1.16.1.1" evidence="4"/>
<dbReference type="GO" id="GO:0050660">
    <property type="term" value="F:flavin adenine dinucleotide binding"/>
    <property type="evidence" value="ECO:0007669"/>
    <property type="project" value="InterPro"/>
</dbReference>
<evidence type="ECO:0000256" key="12">
    <source>
        <dbReference type="ARBA" id="ARBA00023002"/>
    </source>
</evidence>
<dbReference type="InterPro" id="IPR023753">
    <property type="entry name" value="FAD/NAD-binding_dom"/>
</dbReference>
<evidence type="ECO:0000256" key="2">
    <source>
        <dbReference type="ARBA" id="ARBA00007532"/>
    </source>
</evidence>
<dbReference type="OrthoDB" id="27922at2157"/>
<dbReference type="GO" id="GO:0003955">
    <property type="term" value="F:NAD(P)H dehydrogenase (quinone) activity"/>
    <property type="evidence" value="ECO:0007669"/>
    <property type="project" value="TreeGrafter"/>
</dbReference>
<evidence type="ECO:0000256" key="7">
    <source>
        <dbReference type="ARBA" id="ARBA00022630"/>
    </source>
</evidence>
<evidence type="ECO:0000259" key="19">
    <source>
        <dbReference type="Pfam" id="PF07992"/>
    </source>
</evidence>
<dbReference type="SUPFAM" id="SSF51905">
    <property type="entry name" value="FAD/NAD(P)-binding domain"/>
    <property type="match status" value="1"/>
</dbReference>
<evidence type="ECO:0000256" key="5">
    <source>
        <dbReference type="ARBA" id="ARBA00014791"/>
    </source>
</evidence>
<evidence type="ECO:0000256" key="17">
    <source>
        <dbReference type="RuleBase" id="RU003691"/>
    </source>
</evidence>
<dbReference type="EMBL" id="BMNL01000002">
    <property type="protein sequence ID" value="GGP20318.1"/>
    <property type="molecule type" value="Genomic_DNA"/>
</dbReference>
<dbReference type="NCBIfam" id="TIGR02053">
    <property type="entry name" value="MerA"/>
    <property type="match status" value="1"/>
</dbReference>
<evidence type="ECO:0000259" key="18">
    <source>
        <dbReference type="Pfam" id="PF02852"/>
    </source>
</evidence>
<keyword evidence="12 17" id="KW-0560">Oxidoreductase</keyword>
<keyword evidence="11" id="KW-0476">Mercury</keyword>
<proteinExistence type="inferred from homology"/>
<evidence type="ECO:0000313" key="21">
    <source>
        <dbReference type="Proteomes" id="UP000610960"/>
    </source>
</evidence>
<evidence type="ECO:0000256" key="1">
    <source>
        <dbReference type="ARBA" id="ARBA00001974"/>
    </source>
</evidence>
<dbReference type="Pfam" id="PF07992">
    <property type="entry name" value="Pyr_redox_2"/>
    <property type="match status" value="1"/>
</dbReference>
<feature type="domain" description="FAD/NAD(P)-binding" evidence="19">
    <location>
        <begin position="5"/>
        <end position="330"/>
    </location>
</feature>
<evidence type="ECO:0000256" key="3">
    <source>
        <dbReference type="ARBA" id="ARBA00011738"/>
    </source>
</evidence>
<keyword evidence="21" id="KW-1185">Reference proteome</keyword>
<dbReference type="PIRSF" id="PIRSF000350">
    <property type="entry name" value="Mercury_reductase_MerA"/>
    <property type="match status" value="1"/>
</dbReference>
<comment type="subunit">
    <text evidence="3">Homodimer.</text>
</comment>
<dbReference type="FunFam" id="3.30.390.30:FF:000001">
    <property type="entry name" value="Dihydrolipoyl dehydrogenase"/>
    <property type="match status" value="1"/>
</dbReference>
<dbReference type="PANTHER" id="PTHR43014:SF4">
    <property type="entry name" value="PYRIDINE NUCLEOTIDE-DISULFIDE OXIDOREDUCTASE RCLA-RELATED"/>
    <property type="match status" value="1"/>
</dbReference>
<evidence type="ECO:0000256" key="13">
    <source>
        <dbReference type="ARBA" id="ARBA00023157"/>
    </source>
</evidence>
<dbReference type="InterPro" id="IPR012999">
    <property type="entry name" value="Pyr_OxRdtase_I_AS"/>
</dbReference>
<comment type="cofactor">
    <cofactor evidence="1">
        <name>FAD</name>
        <dbReference type="ChEBI" id="CHEBI:57692"/>
    </cofactor>
</comment>
<dbReference type="GO" id="GO:0050661">
    <property type="term" value="F:NADP binding"/>
    <property type="evidence" value="ECO:0007669"/>
    <property type="project" value="InterPro"/>
</dbReference>
<comment type="caution">
    <text evidence="20">The sequence shown here is derived from an EMBL/GenBank/DDBJ whole genome shotgun (WGS) entry which is preliminary data.</text>
</comment>
<evidence type="ECO:0000256" key="15">
    <source>
        <dbReference type="ARBA" id="ARBA00031725"/>
    </source>
</evidence>
<dbReference type="InterPro" id="IPR016156">
    <property type="entry name" value="FAD/NAD-linked_Rdtase_dimer_sf"/>
</dbReference>
<evidence type="ECO:0000256" key="8">
    <source>
        <dbReference type="ARBA" id="ARBA00022723"/>
    </source>
</evidence>
<dbReference type="InterPro" id="IPR001100">
    <property type="entry name" value="Pyr_nuc-diS_OxRdtase"/>
</dbReference>
<keyword evidence="10" id="KW-0521">NADP</keyword>
<dbReference type="PRINTS" id="PR00368">
    <property type="entry name" value="FADPNR"/>
</dbReference>
<comment type="similarity">
    <text evidence="2 17">Belongs to the class-I pyridine nucleotide-disulfide oxidoreductase family.</text>
</comment>
<dbReference type="RefSeq" id="WP_188596141.1">
    <property type="nucleotide sequence ID" value="NZ_BMNL01000002.1"/>
</dbReference>
<sequence length="473" mass="50749">MRNEYDLVILGWGAAAFSAAIRASEITSGQASIAMIGFGNLGGTCVNVGCVPSKYLIEAAKVAFTQRNPRYPGISSTETRIDFSVLMESLMSAVEGERKAKYVDVISQYDNVDLIEGKASFTGPSEVLVDGPSGAVRIKGFNFLIATGSSPAVPDIEGLRNVKYLTSNDVWGLRELPKSLAVLGGGAIGLELGQAFSRLGSRVTVIEAMPTILPQAEPEVSAALLESLRGEGIGFELKARVSKVYEEGGEKVIRLVTSDGQKEVRADEVLVATGRLPNVLGLNLEAAGVEYSRRGVRVDDALRTSNPRIYAAGDVVDQRLMLETLAAREGVTAVENMFEHAGMRIDMMSIPWAAFTEPQAASVGYTEREYSERGGCSCRSIGLASVPKARLMRESNGLFKIVVDPRTDKVVGVHVLSPNAAEIIMEGAYAVKHGLTYRDIIDSAHVFPTIAEGIKLAAQSFIRDVSKMSCCME</sequence>
<dbReference type="Gene3D" id="3.50.50.60">
    <property type="entry name" value="FAD/NAD(P)-binding domain"/>
    <property type="match status" value="2"/>
</dbReference>
<dbReference type="Pfam" id="PF02852">
    <property type="entry name" value="Pyr_redox_dim"/>
    <property type="match status" value="1"/>
</dbReference>
<keyword evidence="7 17" id="KW-0285">Flavoprotein</keyword>
<evidence type="ECO:0000256" key="16">
    <source>
        <dbReference type="ARBA" id="ARBA00048984"/>
    </source>
</evidence>
<dbReference type="Proteomes" id="UP000610960">
    <property type="component" value="Unassembled WGS sequence"/>
</dbReference>
<dbReference type="Gene3D" id="3.30.390.30">
    <property type="match status" value="1"/>
</dbReference>
<organism evidence="20 21">
    <name type="scientific">Thermocladium modestius</name>
    <dbReference type="NCBI Taxonomy" id="62609"/>
    <lineage>
        <taxon>Archaea</taxon>
        <taxon>Thermoproteota</taxon>
        <taxon>Thermoprotei</taxon>
        <taxon>Thermoproteales</taxon>
        <taxon>Thermoproteaceae</taxon>
        <taxon>Thermocladium</taxon>
    </lineage>
</organism>
<dbReference type="PROSITE" id="PS00076">
    <property type="entry name" value="PYRIDINE_REDOX_1"/>
    <property type="match status" value="1"/>
</dbReference>
<dbReference type="GO" id="GO:0050787">
    <property type="term" value="P:detoxification of mercury ion"/>
    <property type="evidence" value="ECO:0007669"/>
    <property type="project" value="InterPro"/>
</dbReference>
<dbReference type="AlphaFoldDB" id="A0A830GTC1"/>
<dbReference type="InterPro" id="IPR004099">
    <property type="entry name" value="Pyr_nucl-diS_OxRdtase_dimer"/>
</dbReference>
<keyword evidence="8" id="KW-0479">Metal-binding</keyword>
<evidence type="ECO:0000256" key="4">
    <source>
        <dbReference type="ARBA" id="ARBA00012661"/>
    </source>
</evidence>
<gene>
    <name evidence="20" type="ORF">GCM10007981_07910</name>
</gene>
<evidence type="ECO:0000256" key="6">
    <source>
        <dbReference type="ARBA" id="ARBA00022466"/>
    </source>
</evidence>
<name>A0A830GTC1_9CREN</name>
<dbReference type="GO" id="GO:0016152">
    <property type="term" value="F:mercury (II) reductase (NADP+) activity"/>
    <property type="evidence" value="ECO:0007669"/>
    <property type="project" value="UniProtKB-EC"/>
</dbReference>
<dbReference type="PANTHER" id="PTHR43014">
    <property type="entry name" value="MERCURIC REDUCTASE"/>
    <property type="match status" value="1"/>
</dbReference>
<comment type="catalytic activity">
    <reaction evidence="16">
        <text>Hg + NADP(+) + H(+) = Hg(2+) + NADPH</text>
        <dbReference type="Rhea" id="RHEA:23856"/>
        <dbReference type="ChEBI" id="CHEBI:15378"/>
        <dbReference type="ChEBI" id="CHEBI:16170"/>
        <dbReference type="ChEBI" id="CHEBI:16793"/>
        <dbReference type="ChEBI" id="CHEBI:57783"/>
        <dbReference type="ChEBI" id="CHEBI:58349"/>
        <dbReference type="EC" id="1.16.1.1"/>
    </reaction>
</comment>
<dbReference type="SUPFAM" id="SSF55424">
    <property type="entry name" value="FAD/NAD-linked reductases, dimerisation (C-terminal) domain"/>
    <property type="match status" value="1"/>
</dbReference>
<evidence type="ECO:0000256" key="11">
    <source>
        <dbReference type="ARBA" id="ARBA00022914"/>
    </source>
</evidence>
<evidence type="ECO:0000256" key="14">
    <source>
        <dbReference type="ARBA" id="ARBA00023284"/>
    </source>
</evidence>
<dbReference type="PRINTS" id="PR00411">
    <property type="entry name" value="PNDRDTASEI"/>
</dbReference>
<dbReference type="GO" id="GO:0045340">
    <property type="term" value="F:mercury ion binding"/>
    <property type="evidence" value="ECO:0007669"/>
    <property type="project" value="InterPro"/>
</dbReference>
<keyword evidence="14 17" id="KW-0676">Redox-active center</keyword>
<evidence type="ECO:0000256" key="9">
    <source>
        <dbReference type="ARBA" id="ARBA00022827"/>
    </source>
</evidence>
<keyword evidence="6" id="KW-0475">Mercuric resistance</keyword>
<keyword evidence="9 17" id="KW-0274">FAD</keyword>
<dbReference type="InterPro" id="IPR036188">
    <property type="entry name" value="FAD/NAD-bd_sf"/>
</dbReference>
<evidence type="ECO:0000313" key="20">
    <source>
        <dbReference type="EMBL" id="GGP20318.1"/>
    </source>
</evidence>
<feature type="domain" description="Pyridine nucleotide-disulphide oxidoreductase dimerisation" evidence="18">
    <location>
        <begin position="350"/>
        <end position="457"/>
    </location>
</feature>
<accession>A0A830GTC1</accession>
<reference evidence="20" key="1">
    <citation type="journal article" date="2014" name="Int. J. Syst. Evol. Microbiol.">
        <title>Complete genome sequence of Corynebacterium casei LMG S-19264T (=DSM 44701T), isolated from a smear-ripened cheese.</title>
        <authorList>
            <consortium name="US DOE Joint Genome Institute (JGI-PGF)"/>
            <person name="Walter F."/>
            <person name="Albersmeier A."/>
            <person name="Kalinowski J."/>
            <person name="Ruckert C."/>
        </authorList>
    </citation>
    <scope>NUCLEOTIDE SEQUENCE</scope>
    <source>
        <strain evidence="20">JCM 10088</strain>
    </source>
</reference>
<dbReference type="InterPro" id="IPR021179">
    <property type="entry name" value="Mercury_reductase_MerA"/>
</dbReference>
<dbReference type="GO" id="GO:0016668">
    <property type="term" value="F:oxidoreductase activity, acting on a sulfur group of donors, NAD(P) as acceptor"/>
    <property type="evidence" value="ECO:0007669"/>
    <property type="project" value="InterPro"/>
</dbReference>